<gene>
    <name evidence="12" type="primary">Mo02929</name>
    <name evidence="12" type="ORF">E5Q_02929</name>
</gene>
<dbReference type="SUPFAM" id="SSF90257">
    <property type="entry name" value="Myosin rod fragments"/>
    <property type="match status" value="1"/>
</dbReference>
<dbReference type="InterPro" id="IPR036961">
    <property type="entry name" value="Kinesin_motor_dom_sf"/>
</dbReference>
<feature type="coiled-coil region" evidence="9">
    <location>
        <begin position="1550"/>
        <end position="1634"/>
    </location>
</feature>
<keyword evidence="7 8" id="KW-0009">Actin-binding</keyword>
<dbReference type="STRING" id="764103.G7E0A4"/>
<dbReference type="PANTHER" id="PTHR13140">
    <property type="entry name" value="MYOSIN"/>
    <property type="match status" value="1"/>
</dbReference>
<evidence type="ECO:0000256" key="8">
    <source>
        <dbReference type="PROSITE-ProRule" id="PRU00782"/>
    </source>
</evidence>
<dbReference type="SMART" id="SM00242">
    <property type="entry name" value="MYSc"/>
    <property type="match status" value="1"/>
</dbReference>
<dbReference type="Gene3D" id="1.10.10.820">
    <property type="match status" value="1"/>
</dbReference>
<dbReference type="PRINTS" id="PR00193">
    <property type="entry name" value="MYOSINHEAVY"/>
</dbReference>
<dbReference type="Gene3D" id="1.20.5.4820">
    <property type="match status" value="1"/>
</dbReference>
<feature type="region of interest" description="Disordered" evidence="10">
    <location>
        <begin position="1"/>
        <end position="20"/>
    </location>
</feature>
<feature type="coiled-coil region" evidence="9">
    <location>
        <begin position="1102"/>
        <end position="1287"/>
    </location>
</feature>
<reference evidence="12 13" key="2">
    <citation type="journal article" date="2012" name="Open Biol.">
        <title>Characteristics of nucleosomes and linker DNA regions on the genome of the basidiomycete Mixia osmundae revealed by mono- and dinucleosome mapping.</title>
        <authorList>
            <person name="Nishida H."/>
            <person name="Kondo S."/>
            <person name="Matsumoto T."/>
            <person name="Suzuki Y."/>
            <person name="Yoshikawa H."/>
            <person name="Taylor T.D."/>
            <person name="Sugiyama J."/>
        </authorList>
    </citation>
    <scope>NUCLEOTIDE SEQUENCE [LARGE SCALE GENOMIC DNA]</scope>
    <source>
        <strain evidence="13">CBS 9802 / IAM 14324 / JCM 22182 / KY 12970</strain>
    </source>
</reference>
<dbReference type="FunFam" id="3.40.850.10:FF:000101">
    <property type="entry name" value="Slow myosin heavy chain 2"/>
    <property type="match status" value="1"/>
</dbReference>
<dbReference type="FunCoup" id="G7E0A4">
    <property type="interactions" value="61"/>
</dbReference>
<comment type="similarity">
    <text evidence="1 8">Belongs to the TRAFAC class myosin-kinesin ATPase superfamily. Myosin family.</text>
</comment>
<dbReference type="FunFam" id="1.10.10.820:FF:000001">
    <property type="entry name" value="Myosin heavy chain"/>
    <property type="match status" value="1"/>
</dbReference>
<evidence type="ECO:0000256" key="2">
    <source>
        <dbReference type="ARBA" id="ARBA00022741"/>
    </source>
</evidence>
<dbReference type="GO" id="GO:0016459">
    <property type="term" value="C:myosin complex"/>
    <property type="evidence" value="ECO:0007669"/>
    <property type="project" value="UniProtKB-KW"/>
</dbReference>
<dbReference type="GO" id="GO:0000146">
    <property type="term" value="F:microfilament motor activity"/>
    <property type="evidence" value="ECO:0007669"/>
    <property type="project" value="TreeGrafter"/>
</dbReference>
<feature type="binding site" evidence="8">
    <location>
        <begin position="210"/>
        <end position="217"/>
    </location>
    <ligand>
        <name>ATP</name>
        <dbReference type="ChEBI" id="CHEBI:30616"/>
    </ligand>
</feature>
<name>G7E0A4_MIXOS</name>
<keyword evidence="3 8" id="KW-0067">ATP-binding</keyword>
<evidence type="ECO:0000256" key="4">
    <source>
        <dbReference type="ARBA" id="ARBA00023054"/>
    </source>
</evidence>
<sequence length="1771" mass="200689">MRDATFAQRQNHGSRQARSGFMLLGSPSKRRIGEAPSLAEAAAASLFSEKKWIWLSDATHGYVRGWVSREWTETEAVALVPGGRKETDWTEAVIESSRETLLIPTNDVSRMNPPKFDRVDDIADLTFLNEASVVNNLRLRYLEQAIYTYSGLFLVAINPYRDLPLYSQELVQHYKRRRREDAPPHVYAVAQKAWQKMLSERECQSILITGESGAGKTENTKRVIQYLTAVASEAVADRAYSSSTSLTPARTEDNRLEQQILEANPILEAFGNAQTVRNNNSSRFGKFVRIEFDSAGAIAGANIEWYLLEKSRVTGRSRHERSFHIFYMLLKGASADLRSQLLLDGGAEKQEYLSKSQMTVDGINDAEAWKALLVALHTVGFSREEQLQLFKVVAAILHIGNIQVSTDRSDQALVRDNTSLEKACHLLGLPVEDFRRAVLTPKVRAGRDLVTQSRTKQQVTDELAALCKTIYEKAFGKMVDRINLALDRDVPKSAFIGVLDIAGFEIFEENGFEQLCINYTNEKLQQYFNHHMFVLEQEEYAREDIEWDFINFGLDLQPTIDLIESSQPIGVLSCLDEEAIMPGGSDKTFTEKLGVAARASSKFSGSRFADKFSVQHYAGKVEYTTSGWLEKNKDPINDNVTALLSQAADVFVRSLFAEFAEQTVAAPLVEGRDGPRRRVRRGAFRTVAQRHKEQLNVLMAQLRSTQPHFIRCIVPNTVKRSGQFEVPLVLDQLRCNGVLEGIRIARLGYPNRLPFIEFRQRYEILTRGVSSDGFVNGRLASQRMVESLELDPTTFRIGLTKVFFRAGVLASLEERRDTLLADTFSRLQATCRGIITRHATRKILHRANAVRVIQRNARVYLELQDWPWWDLYTRVRPLLAASRVDDNLRKREQELVRAKNEAVREKQERDKLEAVQATLRAERRQIEDALQAERALTLEKDTHLLRSKEKEAALYQSVTEMQKDIDYLESQLTVTLESLKTAEIKSDELESLHNSTQARMAQLEQEQVKWQQQADAMSNRAENTTEQWKALNVEKAALTAQLAQLEQQGREGAQDVVRARQRIKVLEAEAVAQQTDLALERESMKRRADMLIKEARYAKEQYTNATRKATGYEAQLQRKEQDLQALSAQLQQQQKDRDSLLSGRARLQAQFDAIARERQQQIDDYENLLVEKEKIEGDLEALRASIQTHTSETARLDVAAKAKEAELASLRADIAKLSGTLAQSRQETTEQSAKLLAEVATAKAEASARLQAHEQVTRQVNGATSKLQDAEAALSAAKAAQIAAENELASLRAIQQDAGRDLQALQKDHVSTKQQLSATLAQLRQTEEASIGLEREKTTLLRELKAFETRVAQNNEENVALRELCKRAETDAAALRQQVMAQTRQNSELQAQLATLSIEVKKAQSAQDKTVVEHVHVLEEAKRFTDRQLAETQARLEEASQHIRSLEKTKQRLAGEVEDLSRAFERGQPRRSDAGQPNPSSRHSLLQKLQSNNAEIAKEMASKLDRFDKPSSSASSAALALHKDVVDLKKQLEAREKELALHRSSQGGMIRDESQAMAKLDQQRRRLEEDLLAERERAQQELEERDFAMSAMRRKYQSEFDQLTEELQAQREHVEKERQENAELSRLNASLDAQTKTMKKRVLDMETRMMSASPRNGSSLSGDAETRIRELSTLLENERRAHSSGYGMNGADIERYKQRAEEKAAEKDRRIGELRKAVEELQQVEADLQLNARRTERKLQAERESSARLRAEMDKMRSRSEFSGSNVVNQL</sequence>
<dbReference type="InParanoid" id="G7E0A4"/>
<evidence type="ECO:0000313" key="13">
    <source>
        <dbReference type="Proteomes" id="UP000009131"/>
    </source>
</evidence>
<dbReference type="eggNOG" id="KOG0161">
    <property type="taxonomic scope" value="Eukaryota"/>
</dbReference>
<feature type="region of interest" description="Disordered" evidence="10">
    <location>
        <begin position="1733"/>
        <end position="1771"/>
    </location>
</feature>
<feature type="compositionally biased region" description="Polar residues" evidence="10">
    <location>
        <begin position="7"/>
        <end position="17"/>
    </location>
</feature>
<accession>G7E0A4</accession>
<evidence type="ECO:0000256" key="7">
    <source>
        <dbReference type="ARBA" id="ARBA00023203"/>
    </source>
</evidence>
<dbReference type="Gene3D" id="1.20.120.720">
    <property type="entry name" value="Myosin VI head, motor domain, U50 subdomain"/>
    <property type="match status" value="1"/>
</dbReference>
<dbReference type="Gene3D" id="3.40.850.10">
    <property type="entry name" value="Kinesin motor domain"/>
    <property type="match status" value="1"/>
</dbReference>
<dbReference type="GO" id="GO:0016020">
    <property type="term" value="C:membrane"/>
    <property type="evidence" value="ECO:0007669"/>
    <property type="project" value="TreeGrafter"/>
</dbReference>
<protein>
    <recommendedName>
        <fullName evidence="11">Myosin motor domain-containing protein</fullName>
    </recommendedName>
</protein>
<dbReference type="InterPro" id="IPR001609">
    <property type="entry name" value="Myosin_head_motor_dom-like"/>
</dbReference>
<evidence type="ECO:0000313" key="12">
    <source>
        <dbReference type="EMBL" id="GAA96264.1"/>
    </source>
</evidence>
<feature type="region of interest" description="Actin-binding" evidence="8">
    <location>
        <begin position="695"/>
        <end position="717"/>
    </location>
</feature>
<evidence type="ECO:0000256" key="6">
    <source>
        <dbReference type="ARBA" id="ARBA00023175"/>
    </source>
</evidence>
<keyword evidence="5 8" id="KW-0518">Myosin</keyword>
<keyword evidence="13" id="KW-1185">Reference proteome</keyword>
<feature type="coiled-coil region" evidence="9">
    <location>
        <begin position="986"/>
        <end position="1076"/>
    </location>
</feature>
<proteinExistence type="inferred from homology"/>
<dbReference type="CDD" id="cd01377">
    <property type="entry name" value="MYSc_class_II"/>
    <property type="match status" value="1"/>
</dbReference>
<dbReference type="GO" id="GO:0007015">
    <property type="term" value="P:actin filament organization"/>
    <property type="evidence" value="ECO:0007669"/>
    <property type="project" value="TreeGrafter"/>
</dbReference>
<evidence type="ECO:0000256" key="3">
    <source>
        <dbReference type="ARBA" id="ARBA00022840"/>
    </source>
</evidence>
<feature type="coiled-coil region" evidence="9">
    <location>
        <begin position="881"/>
        <end position="939"/>
    </location>
</feature>
<dbReference type="GO" id="GO:0005737">
    <property type="term" value="C:cytoplasm"/>
    <property type="evidence" value="ECO:0007669"/>
    <property type="project" value="TreeGrafter"/>
</dbReference>
<dbReference type="InterPro" id="IPR027417">
    <property type="entry name" value="P-loop_NTPase"/>
</dbReference>
<feature type="compositionally biased region" description="Basic and acidic residues" evidence="10">
    <location>
        <begin position="1461"/>
        <end position="1473"/>
    </location>
</feature>
<dbReference type="PROSITE" id="PS50096">
    <property type="entry name" value="IQ"/>
    <property type="match status" value="1"/>
</dbReference>
<reference evidence="12 13" key="1">
    <citation type="journal article" date="2011" name="J. Gen. Appl. Microbiol.">
        <title>Draft genome sequencing of the enigmatic basidiomycete Mixia osmundae.</title>
        <authorList>
            <person name="Nishida H."/>
            <person name="Nagatsuka Y."/>
            <person name="Sugiyama J."/>
        </authorList>
    </citation>
    <scope>NUCLEOTIDE SEQUENCE [LARGE SCALE GENOMIC DNA]</scope>
    <source>
        <strain evidence="13">CBS 9802 / IAM 14324 / JCM 22182 / KY 12970</strain>
    </source>
</reference>
<comment type="caution">
    <text evidence="12">The sequence shown here is derived from an EMBL/GenBank/DDBJ whole genome shotgun (WGS) entry which is preliminary data.</text>
</comment>
<dbReference type="PROSITE" id="PS51456">
    <property type="entry name" value="MYOSIN_MOTOR"/>
    <property type="match status" value="1"/>
</dbReference>
<dbReference type="GO" id="GO:0051015">
    <property type="term" value="F:actin filament binding"/>
    <property type="evidence" value="ECO:0007669"/>
    <property type="project" value="TreeGrafter"/>
</dbReference>
<dbReference type="Pfam" id="PF00063">
    <property type="entry name" value="Myosin_head"/>
    <property type="match status" value="1"/>
</dbReference>
<feature type="domain" description="Myosin motor" evidence="11">
    <location>
        <begin position="117"/>
        <end position="817"/>
    </location>
</feature>
<keyword evidence="4 9" id="KW-0175">Coiled coil</keyword>
<evidence type="ECO:0000256" key="9">
    <source>
        <dbReference type="SAM" id="Coils"/>
    </source>
</evidence>
<dbReference type="SUPFAM" id="SSF52540">
    <property type="entry name" value="P-loop containing nucleoside triphosphate hydrolases"/>
    <property type="match status" value="1"/>
</dbReference>
<dbReference type="SMR" id="G7E0A4"/>
<evidence type="ECO:0000256" key="5">
    <source>
        <dbReference type="ARBA" id="ARBA00023123"/>
    </source>
</evidence>
<evidence type="ECO:0000259" key="11">
    <source>
        <dbReference type="PROSITE" id="PS51456"/>
    </source>
</evidence>
<evidence type="ECO:0000256" key="10">
    <source>
        <dbReference type="SAM" id="MobiDB-lite"/>
    </source>
</evidence>
<feature type="compositionally biased region" description="Basic and acidic residues" evidence="10">
    <location>
        <begin position="1733"/>
        <end position="1760"/>
    </location>
</feature>
<dbReference type="Gene3D" id="1.20.58.530">
    <property type="match status" value="1"/>
</dbReference>
<dbReference type="HOGENOM" id="CLU_000192_4_0_1"/>
<dbReference type="OrthoDB" id="6108017at2759"/>
<dbReference type="PANTHER" id="PTHR13140:SF857">
    <property type="entry name" value="MYOSIN-11"/>
    <property type="match status" value="1"/>
</dbReference>
<dbReference type="GO" id="GO:0005524">
    <property type="term" value="F:ATP binding"/>
    <property type="evidence" value="ECO:0007669"/>
    <property type="project" value="UniProtKB-UniRule"/>
</dbReference>
<feature type="region of interest" description="Disordered" evidence="10">
    <location>
        <begin position="1461"/>
        <end position="1483"/>
    </location>
</feature>
<organism evidence="12 13">
    <name type="scientific">Mixia osmundae (strain CBS 9802 / IAM 14324 / JCM 22182 / KY 12970)</name>
    <dbReference type="NCBI Taxonomy" id="764103"/>
    <lineage>
        <taxon>Eukaryota</taxon>
        <taxon>Fungi</taxon>
        <taxon>Dikarya</taxon>
        <taxon>Basidiomycota</taxon>
        <taxon>Pucciniomycotina</taxon>
        <taxon>Mixiomycetes</taxon>
        <taxon>Mixiales</taxon>
        <taxon>Mixiaceae</taxon>
        <taxon>Mixia</taxon>
    </lineage>
</organism>
<feature type="compositionally biased region" description="Polar residues" evidence="10">
    <location>
        <begin position="1761"/>
        <end position="1771"/>
    </location>
</feature>
<keyword evidence="2 8" id="KW-0547">Nucleotide-binding</keyword>
<evidence type="ECO:0000256" key="1">
    <source>
        <dbReference type="ARBA" id="ARBA00008314"/>
    </source>
</evidence>
<keyword evidence="6 8" id="KW-0505">Motor protein</keyword>
<dbReference type="EMBL" id="BABT02000076">
    <property type="protein sequence ID" value="GAA96264.1"/>
    <property type="molecule type" value="Genomic_DNA"/>
</dbReference>
<dbReference type="Proteomes" id="UP000009131">
    <property type="component" value="Unassembled WGS sequence"/>
</dbReference>